<dbReference type="EMBL" id="ANIX01005426">
    <property type="protein sequence ID" value="ETO99530.1"/>
    <property type="molecule type" value="Genomic_DNA"/>
</dbReference>
<evidence type="ECO:0000313" key="2">
    <source>
        <dbReference type="Proteomes" id="UP000018958"/>
    </source>
</evidence>
<comment type="caution">
    <text evidence="1">The sequence shown here is derived from an EMBL/GenBank/DDBJ whole genome shotgun (WGS) entry which is preliminary data.</text>
</comment>
<feature type="non-terminal residue" evidence="1">
    <location>
        <position position="1"/>
    </location>
</feature>
<dbReference type="Proteomes" id="UP000018958">
    <property type="component" value="Unassembled WGS sequence"/>
</dbReference>
<accession>W2VMX0</accession>
<organism evidence="1 2">
    <name type="scientific">Phytophthora nicotianae CJ01A1</name>
    <dbReference type="NCBI Taxonomy" id="1317063"/>
    <lineage>
        <taxon>Eukaryota</taxon>
        <taxon>Sar</taxon>
        <taxon>Stramenopiles</taxon>
        <taxon>Oomycota</taxon>
        <taxon>Peronosporomycetes</taxon>
        <taxon>Peronosporales</taxon>
        <taxon>Peronosporaceae</taxon>
        <taxon>Phytophthora</taxon>
    </lineage>
</organism>
<evidence type="ECO:0000313" key="1">
    <source>
        <dbReference type="EMBL" id="ETO99530.1"/>
    </source>
</evidence>
<gene>
    <name evidence="1" type="ORF">F441_23056</name>
</gene>
<feature type="non-terminal residue" evidence="1">
    <location>
        <position position="35"/>
    </location>
</feature>
<sequence>KLRLHEDVDSLFKLGLANIALKQSTRSAKQRPERA</sequence>
<protein>
    <submittedName>
        <fullName evidence="1">Uncharacterized protein</fullName>
    </submittedName>
</protein>
<proteinExistence type="predicted"/>
<reference evidence="1 2" key="1">
    <citation type="submission" date="2013-11" db="EMBL/GenBank/DDBJ databases">
        <title>The Genome Sequence of Phytophthora parasitica CJ01A1.</title>
        <authorList>
            <consortium name="The Broad Institute Genomics Platform"/>
            <person name="Russ C."/>
            <person name="Tyler B."/>
            <person name="Panabieres F."/>
            <person name="Shan W."/>
            <person name="Tripathy S."/>
            <person name="Grunwald N."/>
            <person name="Machado M."/>
            <person name="Johnson C.S."/>
            <person name="Walker B."/>
            <person name="Young S.K."/>
            <person name="Zeng Q."/>
            <person name="Gargeya S."/>
            <person name="Fitzgerald M."/>
            <person name="Haas B."/>
            <person name="Abouelleil A."/>
            <person name="Allen A.W."/>
            <person name="Alvarado L."/>
            <person name="Arachchi H.M."/>
            <person name="Berlin A.M."/>
            <person name="Chapman S.B."/>
            <person name="Gainer-Dewar J."/>
            <person name="Goldberg J."/>
            <person name="Griggs A."/>
            <person name="Gujja S."/>
            <person name="Hansen M."/>
            <person name="Howarth C."/>
            <person name="Imamovic A."/>
            <person name="Ireland A."/>
            <person name="Larimer J."/>
            <person name="McCowan C."/>
            <person name="Murphy C."/>
            <person name="Pearson M."/>
            <person name="Poon T.W."/>
            <person name="Priest M."/>
            <person name="Roberts A."/>
            <person name="Saif S."/>
            <person name="Shea T."/>
            <person name="Sisk P."/>
            <person name="Sykes S."/>
            <person name="Wortman J."/>
            <person name="Nusbaum C."/>
            <person name="Birren B."/>
        </authorList>
    </citation>
    <scope>NUCLEOTIDE SEQUENCE [LARGE SCALE GENOMIC DNA]</scope>
    <source>
        <strain evidence="1 2">CJ01A1</strain>
    </source>
</reference>
<name>W2VMX0_PHYNI</name>
<dbReference type="AlphaFoldDB" id="W2VMX0"/>